<keyword evidence="2" id="KW-1185">Reference proteome</keyword>
<reference evidence="1" key="1">
    <citation type="submission" date="2021-10" db="EMBL/GenBank/DDBJ databases">
        <title>Melipona bicolor Genome sequencing and assembly.</title>
        <authorList>
            <person name="Araujo N.S."/>
            <person name="Arias M.C."/>
        </authorList>
    </citation>
    <scope>NUCLEOTIDE SEQUENCE</scope>
    <source>
        <strain evidence="1">USP_2M_L1-L4_2017</strain>
        <tissue evidence="1">Whole body</tissue>
    </source>
</reference>
<evidence type="ECO:0000313" key="2">
    <source>
        <dbReference type="Proteomes" id="UP001177670"/>
    </source>
</evidence>
<dbReference type="Proteomes" id="UP001177670">
    <property type="component" value="Unassembled WGS sequence"/>
</dbReference>
<dbReference type="EMBL" id="JAHYIQ010000040">
    <property type="protein sequence ID" value="KAK1118921.1"/>
    <property type="molecule type" value="Genomic_DNA"/>
</dbReference>
<comment type="caution">
    <text evidence="1">The sequence shown here is derived from an EMBL/GenBank/DDBJ whole genome shotgun (WGS) entry which is preliminary data.</text>
</comment>
<proteinExistence type="predicted"/>
<name>A0AA40FH24_9HYME</name>
<evidence type="ECO:0000313" key="1">
    <source>
        <dbReference type="EMBL" id="KAK1118921.1"/>
    </source>
</evidence>
<sequence length="72" mass="8135">MLNCCSCIRRCGTEAYQPLSSQRLGCGGSKVYWDGRESIRSPRNQRRKLSVRYDAVRPAGVARLDDDDDPTK</sequence>
<accession>A0AA40FH24</accession>
<protein>
    <submittedName>
        <fullName evidence="1">Uncharacterized protein</fullName>
    </submittedName>
</protein>
<organism evidence="1 2">
    <name type="scientific">Melipona bicolor</name>
    <dbReference type="NCBI Taxonomy" id="60889"/>
    <lineage>
        <taxon>Eukaryota</taxon>
        <taxon>Metazoa</taxon>
        <taxon>Ecdysozoa</taxon>
        <taxon>Arthropoda</taxon>
        <taxon>Hexapoda</taxon>
        <taxon>Insecta</taxon>
        <taxon>Pterygota</taxon>
        <taxon>Neoptera</taxon>
        <taxon>Endopterygota</taxon>
        <taxon>Hymenoptera</taxon>
        <taxon>Apocrita</taxon>
        <taxon>Aculeata</taxon>
        <taxon>Apoidea</taxon>
        <taxon>Anthophila</taxon>
        <taxon>Apidae</taxon>
        <taxon>Melipona</taxon>
    </lineage>
</organism>
<gene>
    <name evidence="1" type="ORF">K0M31_014690</name>
</gene>
<dbReference type="AlphaFoldDB" id="A0AA40FH24"/>